<dbReference type="AlphaFoldDB" id="A0AA44EG66"/>
<accession>A0AA44EG66</accession>
<dbReference type="EMBL" id="JABRWM010000003">
    <property type="protein sequence ID" value="NRF18030.1"/>
    <property type="molecule type" value="Genomic_DNA"/>
</dbReference>
<reference evidence="1" key="1">
    <citation type="submission" date="2019-07" db="EMBL/GenBank/DDBJ databases">
        <title>FDA dAtabase for Regulatory Grade micrObial Sequences (FDA-ARGOS): Supporting development and validation of Infectious Disease Dx tests.</title>
        <authorList>
            <person name="Bachman M."/>
            <person name="Young C."/>
            <person name="Tallon L."/>
            <person name="Sadzewicz L."/>
            <person name="Vavikolanu K."/>
            <person name="Mehta A."/>
            <person name="Aluvathingal J."/>
            <person name="Nadendla S."/>
            <person name="Nandy P."/>
            <person name="Geyer C."/>
            <person name="Yan Y."/>
            <person name="Sichtig H."/>
        </authorList>
    </citation>
    <scope>NUCLEOTIDE SEQUENCE</scope>
    <source>
        <strain evidence="1">FDAARGOS_618</strain>
        <plasmid evidence="1">unnamed3</plasmid>
    </source>
</reference>
<keyword evidence="1" id="KW-0614">Plasmid</keyword>
<geneLocation type="plasmid" evidence="1">
    <name>unnamed3</name>
</geneLocation>
<dbReference type="RefSeq" id="WP_172873365.1">
    <property type="nucleotide sequence ID" value="NZ_JABRWL010000004.1"/>
</dbReference>
<name>A0AA44EG66_9HYPH</name>
<organism evidence="1 2">
    <name type="scientific">Agrobacterium pusense</name>
    <dbReference type="NCBI Taxonomy" id="648995"/>
    <lineage>
        <taxon>Bacteria</taxon>
        <taxon>Pseudomonadati</taxon>
        <taxon>Pseudomonadota</taxon>
        <taxon>Alphaproteobacteria</taxon>
        <taxon>Hyphomicrobiales</taxon>
        <taxon>Rhizobiaceae</taxon>
        <taxon>Rhizobium/Agrobacterium group</taxon>
        <taxon>Agrobacterium</taxon>
    </lineage>
</organism>
<evidence type="ECO:0000313" key="2">
    <source>
        <dbReference type="Proteomes" id="UP001155820"/>
    </source>
</evidence>
<dbReference type="Proteomes" id="UP001155820">
    <property type="component" value="Unassembled WGS sequence"/>
</dbReference>
<sequence length="57" mass="6495">MNATFKFLAHTGRRIRSYIAKLIKPVVKNGRFTIKLTLSIPLIAKIEVGGEWSKKPR</sequence>
<keyword evidence="2" id="KW-1185">Reference proteome</keyword>
<comment type="caution">
    <text evidence="1">The sequence shown here is derived from an EMBL/GenBank/DDBJ whole genome shotgun (WGS) entry which is preliminary data.</text>
</comment>
<proteinExistence type="predicted"/>
<gene>
    <name evidence="1" type="ORF">FOB26_02540</name>
</gene>
<protein>
    <submittedName>
        <fullName evidence="1">Uncharacterized protein</fullName>
    </submittedName>
</protein>
<evidence type="ECO:0000313" key="1">
    <source>
        <dbReference type="EMBL" id="NRF18030.1"/>
    </source>
</evidence>